<organism evidence="2 3">
    <name type="scientific">Colletotrichum spinosum</name>
    <dbReference type="NCBI Taxonomy" id="1347390"/>
    <lineage>
        <taxon>Eukaryota</taxon>
        <taxon>Fungi</taxon>
        <taxon>Dikarya</taxon>
        <taxon>Ascomycota</taxon>
        <taxon>Pezizomycotina</taxon>
        <taxon>Sordariomycetes</taxon>
        <taxon>Hypocreomycetidae</taxon>
        <taxon>Glomerellales</taxon>
        <taxon>Glomerellaceae</taxon>
        <taxon>Colletotrichum</taxon>
        <taxon>Colletotrichum orbiculare species complex</taxon>
    </lineage>
</organism>
<evidence type="ECO:0000313" key="2">
    <source>
        <dbReference type="EMBL" id="TDZ34014.1"/>
    </source>
</evidence>
<protein>
    <recommendedName>
        <fullName evidence="1">Cupin type-2 domain-containing protein</fullName>
    </recommendedName>
</protein>
<dbReference type="EMBL" id="QAPG01000057">
    <property type="protein sequence ID" value="TDZ34014.1"/>
    <property type="molecule type" value="Genomic_DNA"/>
</dbReference>
<keyword evidence="3" id="KW-1185">Reference proteome</keyword>
<dbReference type="Pfam" id="PF07883">
    <property type="entry name" value="Cupin_2"/>
    <property type="match status" value="1"/>
</dbReference>
<gene>
    <name evidence="2" type="ORF">C8035_v000547</name>
</gene>
<proteinExistence type="predicted"/>
<dbReference type="AlphaFoldDB" id="A0A4R8QDG9"/>
<comment type="caution">
    <text evidence="2">The sequence shown here is derived from an EMBL/GenBank/DDBJ whole genome shotgun (WGS) entry which is preliminary data.</text>
</comment>
<accession>A0A4R8QDG9</accession>
<evidence type="ECO:0000259" key="1">
    <source>
        <dbReference type="Pfam" id="PF07883"/>
    </source>
</evidence>
<dbReference type="Gene3D" id="2.60.120.10">
    <property type="entry name" value="Jelly Rolls"/>
    <property type="match status" value="1"/>
</dbReference>
<dbReference type="InterPro" id="IPR053146">
    <property type="entry name" value="QDO-like"/>
</dbReference>
<dbReference type="InterPro" id="IPR013096">
    <property type="entry name" value="Cupin_2"/>
</dbReference>
<dbReference type="Proteomes" id="UP000295083">
    <property type="component" value="Unassembled WGS sequence"/>
</dbReference>
<dbReference type="InterPro" id="IPR011051">
    <property type="entry name" value="RmlC_Cupin_sf"/>
</dbReference>
<dbReference type="SUPFAM" id="SSF51182">
    <property type="entry name" value="RmlC-like cupins"/>
    <property type="match status" value="1"/>
</dbReference>
<reference evidence="2 3" key="1">
    <citation type="submission" date="2018-11" db="EMBL/GenBank/DDBJ databases">
        <title>Genome sequence and assembly of Colletotrichum spinosum.</title>
        <authorList>
            <person name="Gan P."/>
            <person name="Shirasu K."/>
        </authorList>
    </citation>
    <scope>NUCLEOTIDE SEQUENCE [LARGE SCALE GENOMIC DNA]</scope>
    <source>
        <strain evidence="2 3">CBS 515.97</strain>
    </source>
</reference>
<feature type="domain" description="Cupin type-2" evidence="1">
    <location>
        <begin position="46"/>
        <end position="112"/>
    </location>
</feature>
<dbReference type="InterPro" id="IPR014710">
    <property type="entry name" value="RmlC-like_jellyroll"/>
</dbReference>
<name>A0A4R8QDG9_9PEZI</name>
<sequence length="155" mass="17131">MPPRGPVPVKLYTKENSEKLVLGPVTVYIYEDGSTTDNRIGCMSLVLPPGESGPPMHWHRFHDECFFVVKGSLRFKTPEGDIDAEEGQLMAVPPRAIHTFGNASETTPAEVFITCTPDFRMMGKWASEGKKLSGKEAKELMSLFGTFPPDVESEP</sequence>
<dbReference type="PANTHER" id="PTHR36440">
    <property type="entry name" value="PUTATIVE (AFU_ORTHOLOGUE AFUA_8G07350)-RELATED"/>
    <property type="match status" value="1"/>
</dbReference>
<dbReference type="PANTHER" id="PTHR36440:SF1">
    <property type="entry name" value="PUTATIVE (AFU_ORTHOLOGUE AFUA_8G07350)-RELATED"/>
    <property type="match status" value="1"/>
</dbReference>
<evidence type="ECO:0000313" key="3">
    <source>
        <dbReference type="Proteomes" id="UP000295083"/>
    </source>
</evidence>